<sequence length="217" mass="22063">MTDLTLRARALLLDLDGTLVDSTPAVDRSWATWAAEEGIEGFRIVEHGRPARDIVAEHVPADRVAASLARIVELEVGDTADVVALPGAVALVSSLPGSAWAIVTSGSEPLARGRIAAAGLPVPDVFVTSSLPIPGKPAPDPYLHAARALGLEPADCVVVEDAPAGLEAAAAAGMRAIGVVGTYPASRLSSAIAIVDAVAALDVTTSEDGWLTVRVAG</sequence>
<dbReference type="InterPro" id="IPR023214">
    <property type="entry name" value="HAD_sf"/>
</dbReference>
<dbReference type="AlphaFoldDB" id="A0A1G8GYQ6"/>
<dbReference type="PANTHER" id="PTHR43481">
    <property type="entry name" value="FRUCTOSE-1-PHOSPHATE PHOSPHATASE"/>
    <property type="match status" value="1"/>
</dbReference>
<dbReference type="NCBIfam" id="TIGR01509">
    <property type="entry name" value="HAD-SF-IA-v3"/>
    <property type="match status" value="1"/>
</dbReference>
<gene>
    <name evidence="1" type="ORF">SAMN04489720_3132</name>
</gene>
<reference evidence="2" key="1">
    <citation type="submission" date="2016-10" db="EMBL/GenBank/DDBJ databases">
        <authorList>
            <person name="Varghese N."/>
            <person name="Submissions S."/>
        </authorList>
    </citation>
    <scope>NUCLEOTIDE SEQUENCE [LARGE SCALE GENOMIC DNA]</scope>
    <source>
        <strain evidence="2">DSM 22002</strain>
    </source>
</reference>
<dbReference type="SUPFAM" id="SSF56784">
    <property type="entry name" value="HAD-like"/>
    <property type="match status" value="1"/>
</dbReference>
<dbReference type="PANTHER" id="PTHR43481:SF4">
    <property type="entry name" value="GLYCEROL-1-PHOSPHATE PHOSPHOHYDROLASE 1-RELATED"/>
    <property type="match status" value="1"/>
</dbReference>
<dbReference type="EMBL" id="LT629695">
    <property type="protein sequence ID" value="SDH99528.1"/>
    <property type="molecule type" value="Genomic_DNA"/>
</dbReference>
<evidence type="ECO:0000313" key="1">
    <source>
        <dbReference type="EMBL" id="SDH99528.1"/>
    </source>
</evidence>
<organism evidence="1 2">
    <name type="scientific">Agrococcus jejuensis</name>
    <dbReference type="NCBI Taxonomy" id="399736"/>
    <lineage>
        <taxon>Bacteria</taxon>
        <taxon>Bacillati</taxon>
        <taxon>Actinomycetota</taxon>
        <taxon>Actinomycetes</taxon>
        <taxon>Micrococcales</taxon>
        <taxon>Microbacteriaceae</taxon>
        <taxon>Agrococcus</taxon>
    </lineage>
</organism>
<evidence type="ECO:0000313" key="2">
    <source>
        <dbReference type="Proteomes" id="UP000198822"/>
    </source>
</evidence>
<dbReference type="Gene3D" id="3.40.50.1000">
    <property type="entry name" value="HAD superfamily/HAD-like"/>
    <property type="match status" value="1"/>
</dbReference>
<dbReference type="InterPro" id="IPR036412">
    <property type="entry name" value="HAD-like_sf"/>
</dbReference>
<proteinExistence type="predicted"/>
<accession>A0A1G8GYQ6</accession>
<dbReference type="InterPro" id="IPR023198">
    <property type="entry name" value="PGP-like_dom2"/>
</dbReference>
<dbReference type="Pfam" id="PF00702">
    <property type="entry name" value="Hydrolase"/>
    <property type="match status" value="1"/>
</dbReference>
<dbReference type="InterPro" id="IPR051806">
    <property type="entry name" value="HAD-like_SPP"/>
</dbReference>
<dbReference type="STRING" id="399736.SAMN04489720_3132"/>
<dbReference type="Proteomes" id="UP000198822">
    <property type="component" value="Chromosome I"/>
</dbReference>
<dbReference type="InterPro" id="IPR006439">
    <property type="entry name" value="HAD-SF_hydro_IA"/>
</dbReference>
<dbReference type="RefSeq" id="WP_231945086.1">
    <property type="nucleotide sequence ID" value="NZ_LT629695.1"/>
</dbReference>
<dbReference type="SFLD" id="SFLDS00003">
    <property type="entry name" value="Haloacid_Dehalogenase"/>
    <property type="match status" value="1"/>
</dbReference>
<keyword evidence="2" id="KW-1185">Reference proteome</keyword>
<protein>
    <submittedName>
        <fullName evidence="1">Sugar-phosphatase</fullName>
    </submittedName>
</protein>
<name>A0A1G8GYQ6_9MICO</name>
<dbReference type="SFLD" id="SFLDG01129">
    <property type="entry name" value="C1.5:_HAD__Beta-PGM__Phosphata"/>
    <property type="match status" value="1"/>
</dbReference>
<dbReference type="GO" id="GO:0050308">
    <property type="term" value="F:sugar-phosphatase activity"/>
    <property type="evidence" value="ECO:0007669"/>
    <property type="project" value="TreeGrafter"/>
</dbReference>
<dbReference type="NCBIfam" id="TIGR01549">
    <property type="entry name" value="HAD-SF-IA-v1"/>
    <property type="match status" value="1"/>
</dbReference>
<dbReference type="Gene3D" id="1.10.150.240">
    <property type="entry name" value="Putative phosphatase, domain 2"/>
    <property type="match status" value="1"/>
</dbReference>